<accession>K5WLF3</accession>
<keyword evidence="1" id="KW-1133">Transmembrane helix</keyword>
<feature type="transmembrane region" description="Helical" evidence="1">
    <location>
        <begin position="135"/>
        <end position="155"/>
    </location>
</feature>
<dbReference type="EMBL" id="JH930469">
    <property type="protein sequence ID" value="EKM60014.1"/>
    <property type="molecule type" value="Genomic_DNA"/>
</dbReference>
<sequence length="156" mass="16878">MAPTPSPLLATVSPDSIQPEAFAEAIWPAINYVIIITIFASMLVPVLITLLWFSTPTTCRRPIFILNVASILVGIGVATFGDYIILIEILNPTVQMSGSASTAFLVLLLLAPWVAKLVLFFRLATVFPPHLTSKLKLVAIFAFPVVVKCALEVILS</sequence>
<organism evidence="2 3">
    <name type="scientific">Phanerochaete carnosa (strain HHB-10118-sp)</name>
    <name type="common">White-rot fungus</name>
    <name type="synonym">Peniophora carnosa</name>
    <dbReference type="NCBI Taxonomy" id="650164"/>
    <lineage>
        <taxon>Eukaryota</taxon>
        <taxon>Fungi</taxon>
        <taxon>Dikarya</taxon>
        <taxon>Basidiomycota</taxon>
        <taxon>Agaricomycotina</taxon>
        <taxon>Agaricomycetes</taxon>
        <taxon>Polyporales</taxon>
        <taxon>Phanerochaetaceae</taxon>
        <taxon>Phanerochaete</taxon>
    </lineage>
</organism>
<gene>
    <name evidence="2" type="ORF">PHACADRAFT_85802</name>
</gene>
<keyword evidence="1" id="KW-0812">Transmembrane</keyword>
<dbReference type="Proteomes" id="UP000008370">
    <property type="component" value="Unassembled WGS sequence"/>
</dbReference>
<evidence type="ECO:0000313" key="2">
    <source>
        <dbReference type="EMBL" id="EKM60014.1"/>
    </source>
</evidence>
<proteinExistence type="predicted"/>
<protein>
    <submittedName>
        <fullName evidence="2">Uncharacterized protein</fullName>
    </submittedName>
</protein>
<keyword evidence="1" id="KW-0472">Membrane</keyword>
<feature type="transmembrane region" description="Helical" evidence="1">
    <location>
        <begin position="65"/>
        <end position="90"/>
    </location>
</feature>
<evidence type="ECO:0000256" key="1">
    <source>
        <dbReference type="SAM" id="Phobius"/>
    </source>
</evidence>
<dbReference type="InParanoid" id="K5WLF3"/>
<reference evidence="2 3" key="1">
    <citation type="journal article" date="2012" name="BMC Genomics">
        <title>Comparative genomics of the white-rot fungi, Phanerochaete carnosa and P. chrysosporium, to elucidate the genetic basis of the distinct wood types they colonize.</title>
        <authorList>
            <person name="Suzuki H."/>
            <person name="MacDonald J."/>
            <person name="Syed K."/>
            <person name="Salamov A."/>
            <person name="Hori C."/>
            <person name="Aerts A."/>
            <person name="Henrissat B."/>
            <person name="Wiebenga A."/>
            <person name="vanKuyk P.A."/>
            <person name="Barry K."/>
            <person name="Lindquist E."/>
            <person name="LaButti K."/>
            <person name="Lapidus A."/>
            <person name="Lucas S."/>
            <person name="Coutinho P."/>
            <person name="Gong Y."/>
            <person name="Samejima M."/>
            <person name="Mahadevan R."/>
            <person name="Abou-Zaid M."/>
            <person name="de Vries R.P."/>
            <person name="Igarashi K."/>
            <person name="Yadav J.S."/>
            <person name="Grigoriev I.V."/>
            <person name="Master E.R."/>
        </authorList>
    </citation>
    <scope>NUCLEOTIDE SEQUENCE [LARGE SCALE GENOMIC DNA]</scope>
    <source>
        <strain evidence="2 3">HHB-10118-sp</strain>
    </source>
</reference>
<dbReference type="GeneID" id="18920515"/>
<dbReference type="RefSeq" id="XP_007392562.1">
    <property type="nucleotide sequence ID" value="XM_007392500.1"/>
</dbReference>
<feature type="transmembrane region" description="Helical" evidence="1">
    <location>
        <begin position="102"/>
        <end position="123"/>
    </location>
</feature>
<dbReference type="OrthoDB" id="2548432at2759"/>
<name>K5WLF3_PHACS</name>
<keyword evidence="3" id="KW-1185">Reference proteome</keyword>
<evidence type="ECO:0000313" key="3">
    <source>
        <dbReference type="Proteomes" id="UP000008370"/>
    </source>
</evidence>
<feature type="transmembrane region" description="Helical" evidence="1">
    <location>
        <begin position="29"/>
        <end position="53"/>
    </location>
</feature>
<dbReference type="AlphaFoldDB" id="K5WLF3"/>
<dbReference type="KEGG" id="pco:PHACADRAFT_85802"/>
<dbReference type="HOGENOM" id="CLU_1763226_0_0_1"/>